<keyword evidence="6" id="KW-1185">Reference proteome</keyword>
<evidence type="ECO:0000256" key="1">
    <source>
        <dbReference type="ARBA" id="ARBA00009451"/>
    </source>
</evidence>
<reference evidence="5 6" key="1">
    <citation type="submission" date="2017-03" db="EMBL/GenBank/DDBJ databases">
        <title>WGS assembly of Porphyra umbilicalis.</title>
        <authorList>
            <person name="Brawley S.H."/>
            <person name="Blouin N.A."/>
            <person name="Ficko-Blean E."/>
            <person name="Wheeler G.L."/>
            <person name="Lohr M."/>
            <person name="Goodson H.V."/>
            <person name="Jenkins J.W."/>
            <person name="Blaby-Haas C.E."/>
            <person name="Helliwell K.E."/>
            <person name="Chan C."/>
            <person name="Marriage T."/>
            <person name="Bhattacharya D."/>
            <person name="Klein A.S."/>
            <person name="Badis Y."/>
            <person name="Brodie J."/>
            <person name="Cao Y."/>
            <person name="Collen J."/>
            <person name="Dittami S.M."/>
            <person name="Gachon C.M."/>
            <person name="Green B.R."/>
            <person name="Karpowicz S."/>
            <person name="Kim J.W."/>
            <person name="Kudahl U."/>
            <person name="Lin S."/>
            <person name="Michel G."/>
            <person name="Mittag M."/>
            <person name="Olson B.J."/>
            <person name="Pangilinan J."/>
            <person name="Peng Y."/>
            <person name="Qiu H."/>
            <person name="Shu S."/>
            <person name="Singer J.T."/>
            <person name="Smith A.G."/>
            <person name="Sprecher B.N."/>
            <person name="Wagner V."/>
            <person name="Wang W."/>
            <person name="Wang Z.-Y."/>
            <person name="Yan J."/>
            <person name="Yarish C."/>
            <person name="Zoeuner-Riek S."/>
            <person name="Zhuang Y."/>
            <person name="Zou Y."/>
            <person name="Lindquist E.A."/>
            <person name="Grimwood J."/>
            <person name="Barry K."/>
            <person name="Rokhsar D.S."/>
            <person name="Schmutz J."/>
            <person name="Stiller J.W."/>
            <person name="Grossman A.R."/>
            <person name="Prochnik S.E."/>
        </authorList>
    </citation>
    <scope>NUCLEOTIDE SEQUENCE [LARGE SCALE GENOMIC DNA]</scope>
    <source>
        <strain evidence="5">4086291</strain>
    </source>
</reference>
<gene>
    <name evidence="5" type="ORF">BU14_0215s0007</name>
</gene>
<name>A0A1X6P5B6_PORUM</name>
<evidence type="ECO:0000313" key="5">
    <source>
        <dbReference type="EMBL" id="OSX75945.1"/>
    </source>
</evidence>
<dbReference type="GO" id="GO:0005840">
    <property type="term" value="C:ribosome"/>
    <property type="evidence" value="ECO:0007669"/>
    <property type="project" value="UniProtKB-KW"/>
</dbReference>
<dbReference type="InterPro" id="IPR001063">
    <property type="entry name" value="Ribosomal_uL22"/>
</dbReference>
<dbReference type="GO" id="GO:1990904">
    <property type="term" value="C:ribonucleoprotein complex"/>
    <property type="evidence" value="ECO:0007669"/>
    <property type="project" value="UniProtKB-KW"/>
</dbReference>
<dbReference type="GO" id="GO:0006412">
    <property type="term" value="P:translation"/>
    <property type="evidence" value="ECO:0007669"/>
    <property type="project" value="InterPro"/>
</dbReference>
<evidence type="ECO:0000256" key="3">
    <source>
        <dbReference type="ARBA" id="ARBA00023274"/>
    </source>
</evidence>
<evidence type="ECO:0000256" key="2">
    <source>
        <dbReference type="ARBA" id="ARBA00022980"/>
    </source>
</evidence>
<organism evidence="5 6">
    <name type="scientific">Porphyra umbilicalis</name>
    <name type="common">Purple laver</name>
    <name type="synonym">Red alga</name>
    <dbReference type="NCBI Taxonomy" id="2786"/>
    <lineage>
        <taxon>Eukaryota</taxon>
        <taxon>Rhodophyta</taxon>
        <taxon>Bangiophyceae</taxon>
        <taxon>Bangiales</taxon>
        <taxon>Bangiaceae</taxon>
        <taxon>Porphyra</taxon>
    </lineage>
</organism>
<evidence type="ECO:0000256" key="4">
    <source>
        <dbReference type="RuleBase" id="RU004005"/>
    </source>
</evidence>
<proteinExistence type="inferred from homology"/>
<keyword evidence="3 4" id="KW-0687">Ribonucleoprotein</keyword>
<dbReference type="SUPFAM" id="SSF54843">
    <property type="entry name" value="Ribosomal protein L22"/>
    <property type="match status" value="1"/>
</dbReference>
<sequence length="192" mass="20712">MTAAAADKALVGVEKKGRRFLASTLREALVTAVEERGGDLGRLVVHGCYVTKGRVTKRIRPWHGKGRFGVEHKRHSRLVLTLRQVDDEEWEMAYMPGYVHRRFRPVGGGGGGGGGGTEAAAEAGGGLLPGTPLPWEVRSQMDVALYETYRRTAVLRERLAARQKAGGGARRNSLRLLVGCVASTTPLSPRAA</sequence>
<comment type="similarity">
    <text evidence="1 4">Belongs to the universal ribosomal protein uL22 family.</text>
</comment>
<dbReference type="InterPro" id="IPR036394">
    <property type="entry name" value="Ribosomal_uL22_sf"/>
</dbReference>
<dbReference type="Pfam" id="PF00237">
    <property type="entry name" value="Ribosomal_L22"/>
    <property type="match status" value="1"/>
</dbReference>
<dbReference type="OrthoDB" id="3189at2759"/>
<protein>
    <submittedName>
        <fullName evidence="5">Uncharacterized protein</fullName>
    </submittedName>
</protein>
<evidence type="ECO:0000313" key="6">
    <source>
        <dbReference type="Proteomes" id="UP000218209"/>
    </source>
</evidence>
<dbReference type="Gene3D" id="3.90.470.10">
    <property type="entry name" value="Ribosomal protein L22/L17"/>
    <property type="match status" value="1"/>
</dbReference>
<dbReference type="GO" id="GO:0003735">
    <property type="term" value="F:structural constituent of ribosome"/>
    <property type="evidence" value="ECO:0007669"/>
    <property type="project" value="InterPro"/>
</dbReference>
<dbReference type="Proteomes" id="UP000218209">
    <property type="component" value="Unassembled WGS sequence"/>
</dbReference>
<accession>A0A1X6P5B6</accession>
<dbReference type="EMBL" id="KV918885">
    <property type="protein sequence ID" value="OSX75945.1"/>
    <property type="molecule type" value="Genomic_DNA"/>
</dbReference>
<keyword evidence="2 4" id="KW-0689">Ribosomal protein</keyword>
<dbReference type="AlphaFoldDB" id="A0A1X6P5B6"/>